<name>A0A2J7R686_9NEOP</name>
<dbReference type="EMBL" id="NEVH01006980">
    <property type="protein sequence ID" value="PNF36338.1"/>
    <property type="molecule type" value="Genomic_DNA"/>
</dbReference>
<accession>A0A2J7R686</accession>
<evidence type="ECO:0000313" key="1">
    <source>
        <dbReference type="EMBL" id="PNF36338.1"/>
    </source>
</evidence>
<dbReference type="AlphaFoldDB" id="A0A2J7R686"/>
<organism evidence="1 2">
    <name type="scientific">Cryptotermes secundus</name>
    <dbReference type="NCBI Taxonomy" id="105785"/>
    <lineage>
        <taxon>Eukaryota</taxon>
        <taxon>Metazoa</taxon>
        <taxon>Ecdysozoa</taxon>
        <taxon>Arthropoda</taxon>
        <taxon>Hexapoda</taxon>
        <taxon>Insecta</taxon>
        <taxon>Pterygota</taxon>
        <taxon>Neoptera</taxon>
        <taxon>Polyneoptera</taxon>
        <taxon>Dictyoptera</taxon>
        <taxon>Blattodea</taxon>
        <taxon>Blattoidea</taxon>
        <taxon>Termitoidae</taxon>
        <taxon>Kalotermitidae</taxon>
        <taxon>Cryptotermitinae</taxon>
        <taxon>Cryptotermes</taxon>
    </lineage>
</organism>
<evidence type="ECO:0000313" key="2">
    <source>
        <dbReference type="Proteomes" id="UP000235965"/>
    </source>
</evidence>
<comment type="caution">
    <text evidence="1">The sequence shown here is derived from an EMBL/GenBank/DDBJ whole genome shotgun (WGS) entry which is preliminary data.</text>
</comment>
<reference evidence="1 2" key="1">
    <citation type="submission" date="2017-12" db="EMBL/GenBank/DDBJ databases">
        <title>Hemimetabolous genomes reveal molecular basis of termite eusociality.</title>
        <authorList>
            <person name="Harrison M.C."/>
            <person name="Jongepier E."/>
            <person name="Robertson H.M."/>
            <person name="Arning N."/>
            <person name="Bitard-Feildel T."/>
            <person name="Chao H."/>
            <person name="Childers C.P."/>
            <person name="Dinh H."/>
            <person name="Doddapaneni H."/>
            <person name="Dugan S."/>
            <person name="Gowin J."/>
            <person name="Greiner C."/>
            <person name="Han Y."/>
            <person name="Hu H."/>
            <person name="Hughes D.S.T."/>
            <person name="Huylmans A.-K."/>
            <person name="Kemena C."/>
            <person name="Kremer L.P.M."/>
            <person name="Lee S.L."/>
            <person name="Lopez-Ezquerra A."/>
            <person name="Mallet L."/>
            <person name="Monroy-Kuhn J.M."/>
            <person name="Moser A."/>
            <person name="Murali S.C."/>
            <person name="Muzny D.M."/>
            <person name="Otani S."/>
            <person name="Piulachs M.-D."/>
            <person name="Poelchau M."/>
            <person name="Qu J."/>
            <person name="Schaub F."/>
            <person name="Wada-Katsumata A."/>
            <person name="Worley K.C."/>
            <person name="Xie Q."/>
            <person name="Ylla G."/>
            <person name="Poulsen M."/>
            <person name="Gibbs R.A."/>
            <person name="Schal C."/>
            <person name="Richards S."/>
            <person name="Belles X."/>
            <person name="Korb J."/>
            <person name="Bornberg-Bauer E."/>
        </authorList>
    </citation>
    <scope>NUCLEOTIDE SEQUENCE [LARGE SCALE GENOMIC DNA]</scope>
    <source>
        <tissue evidence="1">Whole body</tissue>
    </source>
</reference>
<protein>
    <submittedName>
        <fullName evidence="1">Uncharacterized protein</fullName>
    </submittedName>
</protein>
<proteinExistence type="predicted"/>
<gene>
    <name evidence="1" type="ORF">B7P43_G00516</name>
</gene>
<dbReference type="Proteomes" id="UP000235965">
    <property type="component" value="Unassembled WGS sequence"/>
</dbReference>
<dbReference type="InParanoid" id="A0A2J7R686"/>
<sequence>MRRLNYPWPWLDLNCLWRRLSQCCLVLNTPLLQSSILHYSILNIPIFFRSRPGPLHKAHADSIEDTPHQGSISRVRQSVASGTLPIDYTDNVFRLIRCYSKIDLSLWELYSFHVFVAMEVCVPIVEVVAVMDER</sequence>
<keyword evidence="2" id="KW-1185">Reference proteome</keyword>